<dbReference type="InterPro" id="IPR016181">
    <property type="entry name" value="Acyl_CoA_acyltransferase"/>
</dbReference>
<dbReference type="GO" id="GO:0016740">
    <property type="term" value="F:transferase activity"/>
    <property type="evidence" value="ECO:0007669"/>
    <property type="project" value="UniProtKB-KW"/>
</dbReference>
<dbReference type="Pfam" id="PF14542">
    <property type="entry name" value="Acetyltransf_CG"/>
    <property type="match status" value="1"/>
</dbReference>
<dbReference type="Gene3D" id="3.40.630.30">
    <property type="match status" value="1"/>
</dbReference>
<dbReference type="PANTHER" id="PTHR31435:SF10">
    <property type="entry name" value="BSR4717 PROTEIN"/>
    <property type="match status" value="1"/>
</dbReference>
<dbReference type="RefSeq" id="WP_176006414.1">
    <property type="nucleotide sequence ID" value="NZ_JABWMI010000011.1"/>
</dbReference>
<feature type="domain" description="N-acetyltransferase" evidence="1">
    <location>
        <begin position="4"/>
        <end position="90"/>
    </location>
</feature>
<evidence type="ECO:0000313" key="3">
    <source>
        <dbReference type="Proteomes" id="UP000535020"/>
    </source>
</evidence>
<sequence>MELIKNESEKQYEFHLDNGTIAFVEYLTETDKVYLTHTEVPKSMNGHGIGSELIRQTLQEIKKDGKKLVPLCGFVSWYVNNHDEWHSLLSDGYQM</sequence>
<name>A0A7Y8Y301_9FLAO</name>
<dbReference type="Proteomes" id="UP000535020">
    <property type="component" value="Unassembled WGS sequence"/>
</dbReference>
<dbReference type="InterPro" id="IPR031165">
    <property type="entry name" value="GNAT_YJDJ"/>
</dbReference>
<gene>
    <name evidence="2" type="ORF">HZF10_11845</name>
</gene>
<protein>
    <submittedName>
        <fullName evidence="2">N-acetyltransferase</fullName>
    </submittedName>
</protein>
<dbReference type="SUPFAM" id="SSF55729">
    <property type="entry name" value="Acyl-CoA N-acyltransferases (Nat)"/>
    <property type="match status" value="1"/>
</dbReference>
<dbReference type="EMBL" id="JACBJI010000004">
    <property type="protein sequence ID" value="NYA71618.1"/>
    <property type="molecule type" value="Genomic_DNA"/>
</dbReference>
<keyword evidence="2" id="KW-0808">Transferase</keyword>
<dbReference type="InterPro" id="IPR045057">
    <property type="entry name" value="Gcn5-rel_NAT"/>
</dbReference>
<accession>A0A7Y8Y301</accession>
<reference evidence="2 3" key="1">
    <citation type="submission" date="2020-07" db="EMBL/GenBank/DDBJ databases">
        <authorList>
            <person name="Sun Q."/>
        </authorList>
    </citation>
    <scope>NUCLEOTIDE SEQUENCE [LARGE SCALE GENOMIC DNA]</scope>
    <source>
        <strain evidence="2 3">MAH-1</strain>
    </source>
</reference>
<evidence type="ECO:0000313" key="2">
    <source>
        <dbReference type="EMBL" id="NYA71618.1"/>
    </source>
</evidence>
<dbReference type="AlphaFoldDB" id="A0A7Y8Y301"/>
<keyword evidence="3" id="KW-1185">Reference proteome</keyword>
<dbReference type="PANTHER" id="PTHR31435">
    <property type="entry name" value="PROTEIN NATD1"/>
    <property type="match status" value="1"/>
</dbReference>
<proteinExistence type="predicted"/>
<organism evidence="2 3">
    <name type="scientific">Flavobacterium agri</name>
    <dbReference type="NCBI Taxonomy" id="2743471"/>
    <lineage>
        <taxon>Bacteria</taxon>
        <taxon>Pseudomonadati</taxon>
        <taxon>Bacteroidota</taxon>
        <taxon>Flavobacteriia</taxon>
        <taxon>Flavobacteriales</taxon>
        <taxon>Flavobacteriaceae</taxon>
        <taxon>Flavobacterium</taxon>
    </lineage>
</organism>
<dbReference type="PROSITE" id="PS51729">
    <property type="entry name" value="GNAT_YJDJ"/>
    <property type="match status" value="1"/>
</dbReference>
<evidence type="ECO:0000259" key="1">
    <source>
        <dbReference type="PROSITE" id="PS51729"/>
    </source>
</evidence>
<comment type="caution">
    <text evidence="2">The sequence shown here is derived from an EMBL/GenBank/DDBJ whole genome shotgun (WGS) entry which is preliminary data.</text>
</comment>
<dbReference type="CDD" id="cd04301">
    <property type="entry name" value="NAT_SF"/>
    <property type="match status" value="1"/>
</dbReference>